<name>A0ABR5EJB1_LACLC</name>
<accession>A0ABR5EJB1</accession>
<dbReference type="Proteomes" id="UP000034513">
    <property type="component" value="Unassembled WGS sequence"/>
</dbReference>
<comment type="caution">
    <text evidence="1">The sequence shown here is derived from an EMBL/GenBank/DDBJ whole genome shotgun (WGS) entry which is preliminary data.</text>
</comment>
<gene>
    <name evidence="1" type="ORF">VN93_0514</name>
</gene>
<evidence type="ECO:0000313" key="1">
    <source>
        <dbReference type="EMBL" id="KKW74528.1"/>
    </source>
</evidence>
<dbReference type="InterPro" id="IPR025233">
    <property type="entry name" value="DUF4176"/>
</dbReference>
<proteinExistence type="predicted"/>
<protein>
    <submittedName>
        <fullName evidence="1">Radical SAM protein, BA 1875 family</fullName>
    </submittedName>
</protein>
<evidence type="ECO:0000313" key="2">
    <source>
        <dbReference type="Proteomes" id="UP000034513"/>
    </source>
</evidence>
<dbReference type="Pfam" id="PF13780">
    <property type="entry name" value="DUF4176"/>
    <property type="match status" value="1"/>
</dbReference>
<organism evidence="1 2">
    <name type="scientific">Lactococcus lactis subsp. cremoris</name>
    <name type="common">Streptococcus cremoris</name>
    <dbReference type="NCBI Taxonomy" id="1359"/>
    <lineage>
        <taxon>Bacteria</taxon>
        <taxon>Bacillati</taxon>
        <taxon>Bacillota</taxon>
        <taxon>Bacilli</taxon>
        <taxon>Lactobacillales</taxon>
        <taxon>Streptococcaceae</taxon>
        <taxon>Lactococcus</taxon>
    </lineage>
</organism>
<reference evidence="1 2" key="1">
    <citation type="submission" date="2015-04" db="EMBL/GenBank/DDBJ databases">
        <title>Evaluation of non-dairy Lactococcus lactis with potential dairy applications reveals extensive phenotype-genotype disparity.</title>
        <authorList>
            <person name="Cavanagh D."/>
            <person name="Casey A."/>
            <person name="Altermann E."/>
            <person name="Cotter P."/>
            <person name="Fitzgerald G.F."/>
            <person name="McAuliffe O."/>
        </authorList>
    </citation>
    <scope>NUCLEOTIDE SEQUENCE [LARGE SCALE GENOMIC DNA]</scope>
    <source>
        <strain evidence="1 2">DPC6856</strain>
    </source>
</reference>
<keyword evidence="2" id="KW-1185">Reference proteome</keyword>
<sequence length="130" mass="14969">MFYGMGNVKTKKIDQKENKVKEKEVKMSEKILPLGSIVYLKEGTAKLMVVGRGASFDNGEGQTFSDYIGVVYPNGIDPQDALFFNNEDIDQIVFEGFTDEEEERYVRVYEEWKEDLDKEKKSQTDETIGF</sequence>
<dbReference type="EMBL" id="LAVW01000067">
    <property type="protein sequence ID" value="KKW74528.1"/>
    <property type="molecule type" value="Genomic_DNA"/>
</dbReference>